<dbReference type="NCBIfam" id="NF003706">
    <property type="entry name" value="PRK05324.1"/>
    <property type="match status" value="1"/>
</dbReference>
<keyword evidence="4 5" id="KW-0862">Zinc</keyword>
<reference evidence="9 10" key="1">
    <citation type="submission" date="2016-11" db="EMBL/GenBank/DDBJ databases">
        <authorList>
            <person name="Jaros S."/>
            <person name="Januszkiewicz K."/>
            <person name="Wedrychowicz H."/>
        </authorList>
    </citation>
    <scope>NUCLEOTIDE SEQUENCE [LARGE SCALE GENOMIC DNA]</scope>
    <source>
        <strain evidence="9 10">CECT 7868</strain>
    </source>
</reference>
<dbReference type="Gene3D" id="3.40.630.10">
    <property type="entry name" value="Zn peptidases"/>
    <property type="match status" value="1"/>
</dbReference>
<sequence length="334" mass="37292">MSPYLSAILDNQPPAALTGENQHLRWTFLADGVLLFEPHHPPVKHVILSAGVHGNETAPVEILCRHVDALLAGEMTLQVRLLVILGNLAAMKTDQRFIDVDLNRLFSGQHRSYEAGEDTRRAALLEQYTTDFFAGTPASARFHLDLHTAIRESHYVRFGVLPVLNENTVRSGFFDQLLAMGLEALVVNPVPGGTFSYYTADVHGAQSCTLELGKARPFGTNDLSQFQAADRGLANLIHGRNDVSAVRPAVKIFRVCQELKKYSGQFYFPEIDDDVKNFSRFQQGMLIAQDGEVEYRVEHEFEWLIFPNAGVRNGLRAGMMLEEMTLDQFSCSPD</sequence>
<feature type="active site" evidence="5">
    <location>
        <position position="211"/>
    </location>
</feature>
<dbReference type="STRING" id="1216006.VA7868_00323"/>
<comment type="similarity">
    <text evidence="5">Belongs to the AspA/AstE family. Succinylglutamate desuccinylase subfamily.</text>
</comment>
<dbReference type="HAMAP" id="MF_00767">
    <property type="entry name" value="Arg_catab_AstE"/>
    <property type="match status" value="1"/>
</dbReference>
<dbReference type="Proteomes" id="UP000184608">
    <property type="component" value="Unassembled WGS sequence"/>
</dbReference>
<comment type="function">
    <text evidence="5">Transforms N(2)-succinylglutamate into succinate and glutamate.</text>
</comment>
<dbReference type="EC" id="3.5.1.96" evidence="5 6"/>
<accession>A0A1M5VAM4</accession>
<dbReference type="PANTHER" id="PTHR15162:SF7">
    <property type="entry name" value="SUCCINYLGLUTAMATE DESUCCINYLASE"/>
    <property type="match status" value="1"/>
</dbReference>
<dbReference type="UniPathway" id="UPA00185">
    <property type="reaction ID" value="UER00283"/>
</dbReference>
<dbReference type="GO" id="GO:0019545">
    <property type="term" value="P:L-arginine catabolic process to succinate"/>
    <property type="evidence" value="ECO:0007669"/>
    <property type="project" value="UniProtKB-UniRule"/>
</dbReference>
<dbReference type="CDD" id="cd03855">
    <property type="entry name" value="M14_ASTE"/>
    <property type="match status" value="1"/>
</dbReference>
<evidence type="ECO:0000256" key="5">
    <source>
        <dbReference type="HAMAP-Rule" id="MF_00767"/>
    </source>
</evidence>
<comment type="cofactor">
    <cofactor evidence="5">
        <name>Zn(2+)</name>
        <dbReference type="ChEBI" id="CHEBI:29105"/>
    </cofactor>
    <text evidence="5">Binds 1 zinc ion per subunit.</text>
</comment>
<dbReference type="GO" id="GO:0019544">
    <property type="term" value="P:L-arginine catabolic process to L-glutamate"/>
    <property type="evidence" value="ECO:0007669"/>
    <property type="project" value="UniProtKB-UniRule"/>
</dbReference>
<feature type="binding site" evidence="5">
    <location>
        <position position="56"/>
    </location>
    <ligand>
        <name>Zn(2+)</name>
        <dbReference type="ChEBI" id="CHEBI:29105"/>
    </ligand>
</feature>
<evidence type="ECO:0000256" key="1">
    <source>
        <dbReference type="ARBA" id="ARBA00022503"/>
    </source>
</evidence>
<evidence type="ECO:0000256" key="6">
    <source>
        <dbReference type="NCBIfam" id="TIGR03242"/>
    </source>
</evidence>
<comment type="pathway">
    <text evidence="5">Amino-acid degradation; L-arginine degradation via AST pathway; L-glutamate and succinate from L-arginine: step 5/5.</text>
</comment>
<evidence type="ECO:0000259" key="8">
    <source>
        <dbReference type="Pfam" id="PF24827"/>
    </source>
</evidence>
<feature type="domain" description="Succinylglutamate desuccinylase/Aspartoacylase catalytic" evidence="8">
    <location>
        <begin position="43"/>
        <end position="234"/>
    </location>
</feature>
<dbReference type="Pfam" id="PF24827">
    <property type="entry name" value="AstE_AspA_cat"/>
    <property type="match status" value="1"/>
</dbReference>
<dbReference type="EMBL" id="FQXZ01000005">
    <property type="protein sequence ID" value="SHH72198.1"/>
    <property type="molecule type" value="Genomic_DNA"/>
</dbReference>
<proteinExistence type="inferred from homology"/>
<gene>
    <name evidence="9" type="primary">astE_1</name>
    <name evidence="5" type="synonym">astE</name>
    <name evidence="9" type="ORF">VA7868_00323</name>
</gene>
<comment type="catalytic activity">
    <reaction evidence="5">
        <text>N-succinyl-L-glutamate + H2O = L-glutamate + succinate</text>
        <dbReference type="Rhea" id="RHEA:15169"/>
        <dbReference type="ChEBI" id="CHEBI:15377"/>
        <dbReference type="ChEBI" id="CHEBI:29985"/>
        <dbReference type="ChEBI" id="CHEBI:30031"/>
        <dbReference type="ChEBI" id="CHEBI:58763"/>
        <dbReference type="EC" id="3.5.1.96"/>
    </reaction>
</comment>
<evidence type="ECO:0000256" key="2">
    <source>
        <dbReference type="ARBA" id="ARBA00022723"/>
    </source>
</evidence>
<evidence type="ECO:0000256" key="3">
    <source>
        <dbReference type="ARBA" id="ARBA00022801"/>
    </source>
</evidence>
<dbReference type="InterPro" id="IPR007036">
    <property type="entry name" value="Aste_AspA_hybrid_dom"/>
</dbReference>
<protein>
    <recommendedName>
        <fullName evidence="5 6">Succinylglutamate desuccinylase</fullName>
        <ecNumber evidence="5 6">3.5.1.96</ecNumber>
    </recommendedName>
</protein>
<organism evidence="9 10">
    <name type="scientific">Vibrio aerogenes CECT 7868</name>
    <dbReference type="NCBI Taxonomy" id="1216006"/>
    <lineage>
        <taxon>Bacteria</taxon>
        <taxon>Pseudomonadati</taxon>
        <taxon>Pseudomonadota</taxon>
        <taxon>Gammaproteobacteria</taxon>
        <taxon>Vibrionales</taxon>
        <taxon>Vibrionaceae</taxon>
        <taxon>Vibrio</taxon>
    </lineage>
</organism>
<keyword evidence="1 5" id="KW-0056">Arginine metabolism</keyword>
<dbReference type="InterPro" id="IPR055438">
    <property type="entry name" value="AstE_AspA_cat"/>
</dbReference>
<dbReference type="SUPFAM" id="SSF53187">
    <property type="entry name" value="Zn-dependent exopeptidases"/>
    <property type="match status" value="1"/>
</dbReference>
<feature type="domain" description="AstE/AspA barrel-sandwich hybrid" evidence="7">
    <location>
        <begin position="249"/>
        <end position="323"/>
    </location>
</feature>
<feature type="binding site" evidence="5">
    <location>
        <position position="147"/>
    </location>
    <ligand>
        <name>Zn(2+)</name>
        <dbReference type="ChEBI" id="CHEBI:29105"/>
    </ligand>
</feature>
<evidence type="ECO:0000313" key="10">
    <source>
        <dbReference type="Proteomes" id="UP000184608"/>
    </source>
</evidence>
<evidence type="ECO:0000256" key="4">
    <source>
        <dbReference type="ARBA" id="ARBA00022833"/>
    </source>
</evidence>
<keyword evidence="10" id="KW-1185">Reference proteome</keyword>
<dbReference type="PANTHER" id="PTHR15162">
    <property type="entry name" value="ASPARTOACYLASE"/>
    <property type="match status" value="1"/>
</dbReference>
<dbReference type="GO" id="GO:0009017">
    <property type="term" value="F:succinylglutamate desuccinylase activity"/>
    <property type="evidence" value="ECO:0007669"/>
    <property type="project" value="UniProtKB-UniRule"/>
</dbReference>
<keyword evidence="3 5" id="KW-0378">Hydrolase</keyword>
<feature type="binding site" evidence="5">
    <location>
        <position position="53"/>
    </location>
    <ligand>
        <name>Zn(2+)</name>
        <dbReference type="ChEBI" id="CHEBI:29105"/>
    </ligand>
</feature>
<dbReference type="InterPro" id="IPR016681">
    <property type="entry name" value="SuccinylGlu_desuccinylase"/>
</dbReference>
<dbReference type="GO" id="GO:0008270">
    <property type="term" value="F:zinc ion binding"/>
    <property type="evidence" value="ECO:0007669"/>
    <property type="project" value="UniProtKB-UniRule"/>
</dbReference>
<evidence type="ECO:0000313" key="9">
    <source>
        <dbReference type="EMBL" id="SHH72198.1"/>
    </source>
</evidence>
<dbReference type="Pfam" id="PF04952">
    <property type="entry name" value="AstE_AspA_hybrid"/>
    <property type="match status" value="1"/>
</dbReference>
<dbReference type="AlphaFoldDB" id="A0A1M5VAM4"/>
<dbReference type="NCBIfam" id="TIGR03242">
    <property type="entry name" value="arg_catab_astE"/>
    <property type="match status" value="1"/>
</dbReference>
<name>A0A1M5VAM4_9VIBR</name>
<dbReference type="InterPro" id="IPR050178">
    <property type="entry name" value="AspA/AstE_fam"/>
</dbReference>
<dbReference type="GO" id="GO:0016788">
    <property type="term" value="F:hydrolase activity, acting on ester bonds"/>
    <property type="evidence" value="ECO:0007669"/>
    <property type="project" value="UniProtKB-UniRule"/>
</dbReference>
<evidence type="ECO:0000259" key="7">
    <source>
        <dbReference type="Pfam" id="PF04952"/>
    </source>
</evidence>
<keyword evidence="2 5" id="KW-0479">Metal-binding</keyword>